<dbReference type="PANTHER" id="PTHR43022:SF1">
    <property type="entry name" value="PROTEIN SMF"/>
    <property type="match status" value="1"/>
</dbReference>
<proteinExistence type="inferred from homology"/>
<dbReference type="Proteomes" id="UP000051845">
    <property type="component" value="Unassembled WGS sequence"/>
</dbReference>
<dbReference type="EMBL" id="AYYR01000013">
    <property type="protein sequence ID" value="KRM77188.1"/>
    <property type="molecule type" value="Genomic_DNA"/>
</dbReference>
<dbReference type="GO" id="GO:0009294">
    <property type="term" value="P:DNA-mediated transformation"/>
    <property type="evidence" value="ECO:0007669"/>
    <property type="project" value="InterPro"/>
</dbReference>
<name>A0A0R2BHY5_SECCO</name>
<organism evidence="3 4">
    <name type="scientific">Secundilactobacillus collinoides DSM 20515 = JCM 1123</name>
    <dbReference type="NCBI Taxonomy" id="1423733"/>
    <lineage>
        <taxon>Bacteria</taxon>
        <taxon>Bacillati</taxon>
        <taxon>Bacillota</taxon>
        <taxon>Bacilli</taxon>
        <taxon>Lactobacillales</taxon>
        <taxon>Lactobacillaceae</taxon>
        <taxon>Secundilactobacillus</taxon>
    </lineage>
</organism>
<dbReference type="STRING" id="33960.TY91_07315"/>
<evidence type="ECO:0000256" key="1">
    <source>
        <dbReference type="ARBA" id="ARBA00006525"/>
    </source>
</evidence>
<accession>A0A0R2BHY5</accession>
<comment type="similarity">
    <text evidence="1">Belongs to the DprA/Smf family.</text>
</comment>
<reference evidence="3 4" key="1">
    <citation type="journal article" date="2015" name="Genome Announc.">
        <title>Expanding the biotechnology potential of lactobacilli through comparative genomics of 213 strains and associated genera.</title>
        <authorList>
            <person name="Sun Z."/>
            <person name="Harris H.M."/>
            <person name="McCann A."/>
            <person name="Guo C."/>
            <person name="Argimon S."/>
            <person name="Zhang W."/>
            <person name="Yang X."/>
            <person name="Jeffery I.B."/>
            <person name="Cooney J.C."/>
            <person name="Kagawa T.F."/>
            <person name="Liu W."/>
            <person name="Song Y."/>
            <person name="Salvetti E."/>
            <person name="Wrobel A."/>
            <person name="Rasinkangas P."/>
            <person name="Parkhill J."/>
            <person name="Rea M.C."/>
            <person name="O'Sullivan O."/>
            <person name="Ritari J."/>
            <person name="Douillard F.P."/>
            <person name="Paul Ross R."/>
            <person name="Yang R."/>
            <person name="Briner A.E."/>
            <person name="Felis G.E."/>
            <person name="de Vos W.M."/>
            <person name="Barrangou R."/>
            <person name="Klaenhammer T.R."/>
            <person name="Caufield P.W."/>
            <person name="Cui Y."/>
            <person name="Zhang H."/>
            <person name="O'Toole P.W."/>
        </authorList>
    </citation>
    <scope>NUCLEOTIDE SEQUENCE [LARGE SCALE GENOMIC DNA]</scope>
    <source>
        <strain evidence="3 4">DSM 20515</strain>
    </source>
</reference>
<dbReference type="PANTHER" id="PTHR43022">
    <property type="entry name" value="PROTEIN SMF"/>
    <property type="match status" value="1"/>
</dbReference>
<dbReference type="InterPro" id="IPR057666">
    <property type="entry name" value="DrpA_SLOG"/>
</dbReference>
<dbReference type="AlphaFoldDB" id="A0A0R2BHY5"/>
<dbReference type="SUPFAM" id="SSF102405">
    <property type="entry name" value="MCP/YpsA-like"/>
    <property type="match status" value="1"/>
</dbReference>
<dbReference type="PATRIC" id="fig|1423733.4.peg.452"/>
<dbReference type="InterPro" id="IPR003488">
    <property type="entry name" value="DprA"/>
</dbReference>
<dbReference type="Gene3D" id="3.40.50.450">
    <property type="match status" value="1"/>
</dbReference>
<evidence type="ECO:0000313" key="3">
    <source>
        <dbReference type="EMBL" id="KRM77188.1"/>
    </source>
</evidence>
<gene>
    <name evidence="3" type="ORF">FC82_GL000430</name>
</gene>
<evidence type="ECO:0000313" key="4">
    <source>
        <dbReference type="Proteomes" id="UP000051845"/>
    </source>
</evidence>
<evidence type="ECO:0000259" key="2">
    <source>
        <dbReference type="Pfam" id="PF02481"/>
    </source>
</evidence>
<comment type="caution">
    <text evidence="3">The sequence shown here is derived from an EMBL/GenBank/DDBJ whole genome shotgun (WGS) entry which is preliminary data.</text>
</comment>
<sequence>MDKRRLLLRLRLARGIGIKGESLIYQWLLAHPTGVKNLLPQDMAQIAHLNVTTARKFYESFTSQQLSDVVARHLTEANWFTILDEAYPAQLKESYLPPNVIFYQGNLALLNAGKLLGVVGAREPTKYAQIAMQRLLPGPIQQNHIIVSGLAMGVDALSHRLAIHAGGHTIGIIGTGLNLTYPAQNRKLQMYMSAHELVLSEYPFGDVGKPHHFVERNRIIAGLSETVLVVQAKQHSGSLITANLAIQNNRNVLAVPGRIDDPLSAGCNELILAGAKPVLAPQHIVEEFL</sequence>
<dbReference type="NCBIfam" id="TIGR00732">
    <property type="entry name" value="dprA"/>
    <property type="match status" value="1"/>
</dbReference>
<dbReference type="Pfam" id="PF02481">
    <property type="entry name" value="DNA_processg_A"/>
    <property type="match status" value="1"/>
</dbReference>
<feature type="domain" description="Smf/DprA SLOG" evidence="2">
    <location>
        <begin position="80"/>
        <end position="288"/>
    </location>
</feature>
<protein>
    <submittedName>
        <fullName evidence="3">DNA protecting protein DprA</fullName>
    </submittedName>
</protein>
<dbReference type="RefSeq" id="WP_056996168.1">
    <property type="nucleotide sequence ID" value="NZ_AYYR01000013.1"/>
</dbReference>